<organism evidence="1 2">
    <name type="scientific">Azorhizobium oxalatiphilum</name>
    <dbReference type="NCBI Taxonomy" id="980631"/>
    <lineage>
        <taxon>Bacteria</taxon>
        <taxon>Pseudomonadati</taxon>
        <taxon>Pseudomonadota</taxon>
        <taxon>Alphaproteobacteria</taxon>
        <taxon>Hyphomicrobiales</taxon>
        <taxon>Xanthobacteraceae</taxon>
        <taxon>Azorhizobium</taxon>
    </lineage>
</organism>
<dbReference type="Proteomes" id="UP000606044">
    <property type="component" value="Unassembled WGS sequence"/>
</dbReference>
<dbReference type="InterPro" id="IPR013433">
    <property type="entry name" value="PHA_gran_rgn"/>
</dbReference>
<evidence type="ECO:0000313" key="2">
    <source>
        <dbReference type="Proteomes" id="UP000606044"/>
    </source>
</evidence>
<reference evidence="1" key="1">
    <citation type="journal article" date="2014" name="Int. J. Syst. Evol. Microbiol.">
        <title>Complete genome sequence of Corynebacterium casei LMG S-19264T (=DSM 44701T), isolated from a smear-ripened cheese.</title>
        <authorList>
            <consortium name="US DOE Joint Genome Institute (JGI-PGF)"/>
            <person name="Walter F."/>
            <person name="Albersmeier A."/>
            <person name="Kalinowski J."/>
            <person name="Ruckert C."/>
        </authorList>
    </citation>
    <scope>NUCLEOTIDE SEQUENCE</scope>
    <source>
        <strain evidence="1">CCM 7897</strain>
    </source>
</reference>
<dbReference type="RefSeq" id="WP_188582013.1">
    <property type="nucleotide sequence ID" value="NZ_BMCT01000006.1"/>
</dbReference>
<comment type="caution">
    <text evidence="1">The sequence shown here is derived from an EMBL/GenBank/DDBJ whole genome shotgun (WGS) entry which is preliminary data.</text>
</comment>
<protein>
    <submittedName>
        <fullName evidence="1">Polyhydroxyalkanoic acid system protein</fullName>
    </submittedName>
</protein>
<accession>A0A917CAK3</accession>
<dbReference type="Pfam" id="PF09650">
    <property type="entry name" value="PHA_gran_rgn"/>
    <property type="match status" value="1"/>
</dbReference>
<dbReference type="AlphaFoldDB" id="A0A917CAK3"/>
<evidence type="ECO:0000313" key="1">
    <source>
        <dbReference type="EMBL" id="GGF76726.1"/>
    </source>
</evidence>
<gene>
    <name evidence="1" type="ORF">GCM10007301_40760</name>
</gene>
<proteinExistence type="predicted"/>
<name>A0A917CAK3_9HYPH</name>
<reference evidence="1" key="2">
    <citation type="submission" date="2020-09" db="EMBL/GenBank/DDBJ databases">
        <authorList>
            <person name="Sun Q."/>
            <person name="Sedlacek I."/>
        </authorList>
    </citation>
    <scope>NUCLEOTIDE SEQUENCE</scope>
    <source>
        <strain evidence="1">CCM 7897</strain>
    </source>
</reference>
<sequence>MAAPFTCSVPHKLGRDEAVRRIQEGAAHLREKYGDKVEIREETWTDAHVDFRVAAMGFEVPGQMDVAEDQVHLTLELPGFLSLAAGKIRDVVQKQGTLLLEKK</sequence>
<dbReference type="EMBL" id="BMCT01000006">
    <property type="protein sequence ID" value="GGF76726.1"/>
    <property type="molecule type" value="Genomic_DNA"/>
</dbReference>
<keyword evidence="2" id="KW-1185">Reference proteome</keyword>